<dbReference type="Proteomes" id="UP000326903">
    <property type="component" value="Unassembled WGS sequence"/>
</dbReference>
<dbReference type="PANTHER" id="PTHR43018:SF1">
    <property type="entry name" value="PROTEIN AROA(G)"/>
    <property type="match status" value="1"/>
</dbReference>
<dbReference type="AlphaFoldDB" id="A0A5J5IG35"/>
<dbReference type="SMART" id="SM00830">
    <property type="entry name" value="CM_2"/>
    <property type="match status" value="1"/>
</dbReference>
<evidence type="ECO:0000256" key="2">
    <source>
        <dbReference type="ARBA" id="ARBA00022679"/>
    </source>
</evidence>
<evidence type="ECO:0000259" key="3">
    <source>
        <dbReference type="PROSITE" id="PS51168"/>
    </source>
</evidence>
<dbReference type="InterPro" id="IPR013785">
    <property type="entry name" value="Aldolase_TIM"/>
</dbReference>
<dbReference type="GO" id="GO:0046417">
    <property type="term" value="P:chorismate metabolic process"/>
    <property type="evidence" value="ECO:0007669"/>
    <property type="project" value="InterPro"/>
</dbReference>
<dbReference type="EMBL" id="VYQF01000005">
    <property type="protein sequence ID" value="KAA9037779.1"/>
    <property type="molecule type" value="Genomic_DNA"/>
</dbReference>
<reference evidence="4 5" key="1">
    <citation type="submission" date="2019-09" db="EMBL/GenBank/DDBJ databases">
        <title>Draft genome sequence of Ginsengibacter sp. BR5-29.</title>
        <authorList>
            <person name="Im W.-T."/>
        </authorList>
    </citation>
    <scope>NUCLEOTIDE SEQUENCE [LARGE SCALE GENOMIC DNA]</scope>
    <source>
        <strain evidence="4 5">BR5-29</strain>
    </source>
</reference>
<dbReference type="InterPro" id="IPR006218">
    <property type="entry name" value="DAHP1/KDSA"/>
</dbReference>
<dbReference type="Gene3D" id="1.20.59.10">
    <property type="entry name" value="Chorismate mutase"/>
    <property type="match status" value="1"/>
</dbReference>
<sequence>MKDLMQEKWTKRPLIISGPCSAETEEQVLETATRLVNTGKVDILRAGIWKPRTKPGMFEGIGMKGLPWMAQAKKITGLPITVEVATAKHVEDALHFDVDMLWIGARTTVNPFSVQEVCDALRGVDVPVLIKNPINPDLELWCGGIERLQKVGVKQVGMIHRGFSNYGNTEFRNAPMWHLPIEMKRRFPEMLLICDPSHICGNRTMLQSVAQKSIDLDFNGLMIESHIDPDNAWSDAKQQITPERLSEMLGELIWRSENTDEKEFLTALATLREQINHIDDELLTLIGQRMKIADKIGKYKKDNNITILQTNRWNDILAKAFKKGDKLGLSKEFITKYFDAVHLESINHQNKVMND</sequence>
<proteinExistence type="predicted"/>
<dbReference type="EC" id="5.4.99.5" evidence="1"/>
<protein>
    <recommendedName>
        <fullName evidence="1">chorismate mutase</fullName>
        <ecNumber evidence="1">5.4.99.5</ecNumber>
    </recommendedName>
</protein>
<dbReference type="PANTHER" id="PTHR43018">
    <property type="entry name" value="PHOSPHO-2-DEHYDRO-3-DEOXYHEPTONATE ALDOLASE"/>
    <property type="match status" value="1"/>
</dbReference>
<comment type="caution">
    <text evidence="4">The sequence shown here is derived from an EMBL/GenBank/DDBJ whole genome shotgun (WGS) entry which is preliminary data.</text>
</comment>
<dbReference type="GO" id="GO:0016740">
    <property type="term" value="F:transferase activity"/>
    <property type="evidence" value="ECO:0007669"/>
    <property type="project" value="UniProtKB-KW"/>
</dbReference>
<dbReference type="GO" id="GO:0004106">
    <property type="term" value="F:chorismate mutase activity"/>
    <property type="evidence" value="ECO:0007669"/>
    <property type="project" value="UniProtKB-EC"/>
</dbReference>
<accession>A0A5J5IG35</accession>
<dbReference type="InterPro" id="IPR036979">
    <property type="entry name" value="CM_dom_sf"/>
</dbReference>
<dbReference type="Gene3D" id="3.20.20.70">
    <property type="entry name" value="Aldolase class I"/>
    <property type="match status" value="1"/>
</dbReference>
<evidence type="ECO:0000313" key="4">
    <source>
        <dbReference type="EMBL" id="KAA9037779.1"/>
    </source>
</evidence>
<organism evidence="4 5">
    <name type="scientific">Ginsengibacter hankyongi</name>
    <dbReference type="NCBI Taxonomy" id="2607284"/>
    <lineage>
        <taxon>Bacteria</taxon>
        <taxon>Pseudomonadati</taxon>
        <taxon>Bacteroidota</taxon>
        <taxon>Chitinophagia</taxon>
        <taxon>Chitinophagales</taxon>
        <taxon>Chitinophagaceae</taxon>
        <taxon>Ginsengibacter</taxon>
    </lineage>
</organism>
<name>A0A5J5IG35_9BACT</name>
<gene>
    <name evidence="4" type="ORF">FW778_16265</name>
</gene>
<dbReference type="SUPFAM" id="SSF48600">
    <property type="entry name" value="Chorismate mutase II"/>
    <property type="match status" value="1"/>
</dbReference>
<dbReference type="InterPro" id="IPR052899">
    <property type="entry name" value="Class-I_DAHP_synthase"/>
</dbReference>
<dbReference type="SUPFAM" id="SSF51569">
    <property type="entry name" value="Aldolase"/>
    <property type="match status" value="1"/>
</dbReference>
<evidence type="ECO:0000313" key="5">
    <source>
        <dbReference type="Proteomes" id="UP000326903"/>
    </source>
</evidence>
<dbReference type="Pfam" id="PF01817">
    <property type="entry name" value="CM_2"/>
    <property type="match status" value="1"/>
</dbReference>
<keyword evidence="5" id="KW-1185">Reference proteome</keyword>
<evidence type="ECO:0000256" key="1">
    <source>
        <dbReference type="ARBA" id="ARBA00012404"/>
    </source>
</evidence>
<dbReference type="PROSITE" id="PS51168">
    <property type="entry name" value="CHORISMATE_MUT_2"/>
    <property type="match status" value="1"/>
</dbReference>
<dbReference type="Pfam" id="PF00793">
    <property type="entry name" value="DAHP_synth_1"/>
    <property type="match status" value="1"/>
</dbReference>
<keyword evidence="2" id="KW-0808">Transferase</keyword>
<dbReference type="InterPro" id="IPR002701">
    <property type="entry name" value="CM_II_prokaryot"/>
</dbReference>
<dbReference type="InterPro" id="IPR036263">
    <property type="entry name" value="Chorismate_II_sf"/>
</dbReference>
<feature type="domain" description="Chorismate mutase" evidence="3">
    <location>
        <begin position="262"/>
        <end position="353"/>
    </location>
</feature>